<evidence type="ECO:0000313" key="1">
    <source>
        <dbReference type="EMBL" id="KAK2940566.1"/>
    </source>
</evidence>
<comment type="caution">
    <text evidence="1">The sequence shown here is derived from an EMBL/GenBank/DDBJ whole genome shotgun (WGS) entry which is preliminary data.</text>
</comment>
<accession>A0ABQ9WM66</accession>
<organism evidence="1 2">
    <name type="scientific">Blattamonas nauphoetae</name>
    <dbReference type="NCBI Taxonomy" id="2049346"/>
    <lineage>
        <taxon>Eukaryota</taxon>
        <taxon>Metamonada</taxon>
        <taxon>Preaxostyla</taxon>
        <taxon>Oxymonadida</taxon>
        <taxon>Blattamonas</taxon>
    </lineage>
</organism>
<proteinExistence type="predicted"/>
<evidence type="ECO:0000313" key="2">
    <source>
        <dbReference type="Proteomes" id="UP001281761"/>
    </source>
</evidence>
<sequence>MIEDTVLDSQIDLIAGSRLSFTFADSPFLRRHEELLVALGQKNRTPTLRQFMPELEERSIQGVKVAYLNWLNKLTLSFEFVFDSYPQTFWRQILCPFLSLLHVNLFEGWCTPMTL</sequence>
<reference evidence="1 2" key="1">
    <citation type="journal article" date="2022" name="bioRxiv">
        <title>Genomics of Preaxostyla Flagellates Illuminates Evolutionary Transitions and the Path Towards Mitochondrial Loss.</title>
        <authorList>
            <person name="Novak L.V.F."/>
            <person name="Treitli S.C."/>
            <person name="Pyrih J."/>
            <person name="Halakuc P."/>
            <person name="Pipaliya S.V."/>
            <person name="Vacek V."/>
            <person name="Brzon O."/>
            <person name="Soukal P."/>
            <person name="Eme L."/>
            <person name="Dacks J.B."/>
            <person name="Karnkowska A."/>
            <person name="Elias M."/>
            <person name="Hampl V."/>
        </authorList>
    </citation>
    <scope>NUCLEOTIDE SEQUENCE [LARGE SCALE GENOMIC DNA]</scope>
    <source>
        <strain evidence="1">NAU3</strain>
        <tissue evidence="1">Gut</tissue>
    </source>
</reference>
<name>A0ABQ9WM66_9EUKA</name>
<protein>
    <submittedName>
        <fullName evidence="1">Uncharacterized protein</fullName>
    </submittedName>
</protein>
<dbReference type="Proteomes" id="UP001281761">
    <property type="component" value="Unassembled WGS sequence"/>
</dbReference>
<keyword evidence="2" id="KW-1185">Reference proteome</keyword>
<dbReference type="EMBL" id="JARBJD010000653">
    <property type="protein sequence ID" value="KAK2940566.1"/>
    <property type="molecule type" value="Genomic_DNA"/>
</dbReference>
<gene>
    <name evidence="1" type="ORF">BLNAU_24520</name>
</gene>